<accession>A0A4P9UT63</accession>
<protein>
    <submittedName>
        <fullName evidence="2">PEP-CTERM sorting domain-containing protein</fullName>
    </submittedName>
</protein>
<sequence length="329" mass="36409">MKLDFNFKKFGGVMFLLFNLSSYKTRRSFYHSYLSSTQVFRDLKYFALPFALVATLLSTDSNAAAIWEQPFDITDSFGSRGVKGLTINGQQVSFYGTGPTQVIRDCISPGEIANCNRTPFEQNEFDTIMTEMISLHLIGEVLGYDAQIRVGQGWSFFDDLNAIGLDHSRGQIQDLAGSPTDGIIDFPANSIFDIFFDVWIDFNNDGIVDVGEVVSNDVRDLSGDSILDSYALRMAFDLLDDVPPPKGTTYVSLGKVSAGDPSIGTFDADVESLPLNLYFIKPDRTELEPQQLSVSVISATHTVPEPTTFMLLSAGLALFGWQHRRKPLA</sequence>
<evidence type="ECO:0000313" key="3">
    <source>
        <dbReference type="Proteomes" id="UP000305881"/>
    </source>
</evidence>
<dbReference type="KEGG" id="mbur:EQU24_12370"/>
<dbReference type="RefSeq" id="WP_017839203.1">
    <property type="nucleotide sequence ID" value="NZ_CP035467.1"/>
</dbReference>
<keyword evidence="3" id="KW-1185">Reference proteome</keyword>
<evidence type="ECO:0000313" key="2">
    <source>
        <dbReference type="EMBL" id="QCW82946.1"/>
    </source>
</evidence>
<dbReference type="InterPro" id="IPR013424">
    <property type="entry name" value="Ice-binding_C"/>
</dbReference>
<dbReference type="NCBIfam" id="TIGR02595">
    <property type="entry name" value="PEP_CTERM"/>
    <property type="match status" value="1"/>
</dbReference>
<proteinExistence type="predicted"/>
<dbReference type="Pfam" id="PF07589">
    <property type="entry name" value="PEP-CTERM"/>
    <property type="match status" value="1"/>
</dbReference>
<organism evidence="2 3">
    <name type="scientific">Methylotuvimicrobium buryatense</name>
    <name type="common">Methylomicrobium buryatense</name>
    <dbReference type="NCBI Taxonomy" id="95641"/>
    <lineage>
        <taxon>Bacteria</taxon>
        <taxon>Pseudomonadati</taxon>
        <taxon>Pseudomonadota</taxon>
        <taxon>Gammaproteobacteria</taxon>
        <taxon>Methylococcales</taxon>
        <taxon>Methylococcaceae</taxon>
        <taxon>Methylotuvimicrobium</taxon>
    </lineage>
</organism>
<dbReference type="Proteomes" id="UP000305881">
    <property type="component" value="Chromosome"/>
</dbReference>
<reference evidence="3" key="1">
    <citation type="journal article" date="2019" name="J. Bacteriol.">
        <title>A Mutagenic Screen Identifies a TonB-Dependent Receptor Required for the Lanthanide Metal Switch in the Type I Methanotroph 'Methylotuvimicrobium buryatense' 5GB1C.</title>
        <authorList>
            <person name="Groom J.D."/>
            <person name="Ford S.M."/>
            <person name="Pesesky M.W."/>
            <person name="Lidstrom M.E."/>
        </authorList>
    </citation>
    <scope>NUCLEOTIDE SEQUENCE [LARGE SCALE GENOMIC DNA]</scope>
    <source>
        <strain evidence="3">5GB1C</strain>
    </source>
</reference>
<gene>
    <name evidence="2" type="ORF">EQU24_12370</name>
</gene>
<feature type="domain" description="Ice-binding protein C-terminal" evidence="1">
    <location>
        <begin position="302"/>
        <end position="325"/>
    </location>
</feature>
<name>A0A4P9UT63_METBY</name>
<evidence type="ECO:0000259" key="1">
    <source>
        <dbReference type="Pfam" id="PF07589"/>
    </source>
</evidence>
<dbReference type="STRING" id="675511.GCA_000341735_00563"/>
<dbReference type="EMBL" id="CP035467">
    <property type="protein sequence ID" value="QCW82946.1"/>
    <property type="molecule type" value="Genomic_DNA"/>
</dbReference>
<dbReference type="AlphaFoldDB" id="A0A4P9UT63"/>